<organism evidence="1 2">
    <name type="scientific">Mytilus edulis</name>
    <name type="common">Blue mussel</name>
    <dbReference type="NCBI Taxonomy" id="6550"/>
    <lineage>
        <taxon>Eukaryota</taxon>
        <taxon>Metazoa</taxon>
        <taxon>Spiralia</taxon>
        <taxon>Lophotrochozoa</taxon>
        <taxon>Mollusca</taxon>
        <taxon>Bivalvia</taxon>
        <taxon>Autobranchia</taxon>
        <taxon>Pteriomorphia</taxon>
        <taxon>Mytilida</taxon>
        <taxon>Mytiloidea</taxon>
        <taxon>Mytilidae</taxon>
        <taxon>Mytilinae</taxon>
        <taxon>Mytilus</taxon>
    </lineage>
</organism>
<evidence type="ECO:0000313" key="2">
    <source>
        <dbReference type="Proteomes" id="UP000683360"/>
    </source>
</evidence>
<gene>
    <name evidence="1" type="ORF">MEDL_63866</name>
</gene>
<protein>
    <submittedName>
        <fullName evidence="1">Uncharacterized protein</fullName>
    </submittedName>
</protein>
<evidence type="ECO:0000313" key="1">
    <source>
        <dbReference type="EMBL" id="CAG2252243.1"/>
    </source>
</evidence>
<reference evidence="1" key="1">
    <citation type="submission" date="2021-03" db="EMBL/GenBank/DDBJ databases">
        <authorList>
            <person name="Bekaert M."/>
        </authorList>
    </citation>
    <scope>NUCLEOTIDE SEQUENCE</scope>
</reference>
<keyword evidence="2" id="KW-1185">Reference proteome</keyword>
<dbReference type="Proteomes" id="UP000683360">
    <property type="component" value="Unassembled WGS sequence"/>
</dbReference>
<dbReference type="AlphaFoldDB" id="A0A8S3V700"/>
<dbReference type="EMBL" id="CAJPWZ010003113">
    <property type="protein sequence ID" value="CAG2252243.1"/>
    <property type="molecule type" value="Genomic_DNA"/>
</dbReference>
<comment type="caution">
    <text evidence="1">The sequence shown here is derived from an EMBL/GenBank/DDBJ whole genome shotgun (WGS) entry which is preliminary data.</text>
</comment>
<accession>A0A8S3V700</accession>
<name>A0A8S3V700_MYTED</name>
<sequence>MKDDAVKKCLMTDALIMKFGERLYERMDLEEHTPNTIGQKLRHLERHRHLKMTNATSKSYFLCERERHLKKQQMQRLKATCFEQRCPGTIPAYKGGGRKSQKRDLLYGPKKKQKQASIATEAITVSVPQPASKKPIVLNEITNPLNSSMDDFQAKMGK</sequence>
<proteinExistence type="predicted"/>